<dbReference type="AlphaFoldDB" id="A0AA52EHT5"/>
<keyword evidence="1" id="KW-0472">Membrane</keyword>
<feature type="transmembrane region" description="Helical" evidence="1">
    <location>
        <begin position="28"/>
        <end position="45"/>
    </location>
</feature>
<accession>A0AA52EHT5</accession>
<name>A0AA52EHT5_9PROT</name>
<gene>
    <name evidence="2" type="ORF">QGN29_12180</name>
</gene>
<dbReference type="RefSeq" id="WP_310798142.1">
    <property type="nucleotide sequence ID" value="NZ_CP123872.1"/>
</dbReference>
<evidence type="ECO:0000256" key="1">
    <source>
        <dbReference type="SAM" id="Phobius"/>
    </source>
</evidence>
<keyword evidence="1" id="KW-1133">Transmembrane helix</keyword>
<feature type="transmembrane region" description="Helical" evidence="1">
    <location>
        <begin position="5"/>
        <end position="22"/>
    </location>
</feature>
<dbReference type="Proteomes" id="UP001268683">
    <property type="component" value="Chromosome"/>
</dbReference>
<dbReference type="EMBL" id="CP123872">
    <property type="protein sequence ID" value="WND02306.1"/>
    <property type="molecule type" value="Genomic_DNA"/>
</dbReference>
<keyword evidence="1" id="KW-0812">Transmembrane</keyword>
<keyword evidence="3" id="KW-1185">Reference proteome</keyword>
<organism evidence="2 3">
    <name type="scientific">Temperatibacter marinus</name>
    <dbReference type="NCBI Taxonomy" id="1456591"/>
    <lineage>
        <taxon>Bacteria</taxon>
        <taxon>Pseudomonadati</taxon>
        <taxon>Pseudomonadota</taxon>
        <taxon>Alphaproteobacteria</taxon>
        <taxon>Kordiimonadales</taxon>
        <taxon>Temperatibacteraceae</taxon>
        <taxon>Temperatibacter</taxon>
    </lineage>
</organism>
<evidence type="ECO:0000313" key="2">
    <source>
        <dbReference type="EMBL" id="WND02306.1"/>
    </source>
</evidence>
<evidence type="ECO:0008006" key="4">
    <source>
        <dbReference type="Google" id="ProtNLM"/>
    </source>
</evidence>
<proteinExistence type="predicted"/>
<sequence>MGTRLGFFAFLGLILGAIIGNWLPFMPALEAVAGMIIAIGLAVILDKKDQPTS</sequence>
<evidence type="ECO:0000313" key="3">
    <source>
        <dbReference type="Proteomes" id="UP001268683"/>
    </source>
</evidence>
<dbReference type="KEGG" id="tmk:QGN29_12180"/>
<reference evidence="2" key="1">
    <citation type="submission" date="2023-04" db="EMBL/GenBank/DDBJ databases">
        <title>Complete genome sequence of Temperatibacter marinus.</title>
        <authorList>
            <person name="Rong J.-C."/>
            <person name="Yi M.-L."/>
            <person name="Zhao Q."/>
        </authorList>
    </citation>
    <scope>NUCLEOTIDE SEQUENCE</scope>
    <source>
        <strain evidence="2">NBRC 110045</strain>
    </source>
</reference>
<protein>
    <recommendedName>
        <fullName evidence="4">XapX domain-containing protein</fullName>
    </recommendedName>
</protein>